<dbReference type="GO" id="GO:0005886">
    <property type="term" value="C:plasma membrane"/>
    <property type="evidence" value="ECO:0007669"/>
    <property type="project" value="UniProtKB-SubCell"/>
</dbReference>
<keyword evidence="3 6" id="KW-0812">Transmembrane</keyword>
<evidence type="ECO:0000256" key="3">
    <source>
        <dbReference type="ARBA" id="ARBA00022692"/>
    </source>
</evidence>
<feature type="transmembrane region" description="Helical" evidence="6">
    <location>
        <begin position="343"/>
        <end position="376"/>
    </location>
</feature>
<evidence type="ECO:0000259" key="7">
    <source>
        <dbReference type="Pfam" id="PF03772"/>
    </source>
</evidence>
<sequence length="629" mass="69354">MQKIADILEKEKSRLFSWVPVLFGTGIGIYFALPVEPSRWLTLGIIELLLVLAYVVRLRPALLKIVLVLGIMVAGFANIQLRTLYLEKNLPVPPSGKMYLRGQVISADTNYRGRPRIVFGNMENLSGDKIKGRYRLTLLGKEPVPDVGQCVELVAEVSPLMKANLPNGYQPDRKLFFDGLNGSGYVLSGVFEIDCPRPLGFWTVKINQWRKNVSAMIAEQLPSQQAAVAAAIVTGNRDLMTPRQVENYRDSGLAHFLSISGLHMSMIAGLMFFLVRLIMAMIPALSLRYNSKKAAAVLAIFVSIVYLAISGAAVPTQRAFIMTFVVLLAVLFERQAISMRVLALAAMIILVISPQMLISISFQLSFAAVTALVAFYERCGHRLERFLSGEKGSLAGKICRGIFAYLAGIVVADLVASLATLPFAVYHFNRIAAYTSFANLAAGPIIGLMIMPAVLLSLLTIPLGMSWLPLKLAGFGIGLVNQLTEYVSGLPHAAVEFYSFPLWGLLLITYGGVWLCLWQQKWRHWGWILIIAGSLSLFTVKVPDIIAADNGETVAVKGEDGKLHVLSGGNRWMKRNWLEKYASSDAAEAEETERPSLPDVDFVRDIGIAVWGDEVKTVRDYIGNRSWNK</sequence>
<dbReference type="InterPro" id="IPR004477">
    <property type="entry name" value="ComEC_N"/>
</dbReference>
<evidence type="ECO:0000256" key="2">
    <source>
        <dbReference type="ARBA" id="ARBA00022475"/>
    </source>
</evidence>
<dbReference type="AlphaFoldDB" id="A0A6G8F244"/>
<comment type="subcellular location">
    <subcellularLocation>
        <location evidence="1">Cell membrane</location>
        <topology evidence="1">Multi-pass membrane protein</topology>
    </subcellularLocation>
</comment>
<feature type="transmembrane region" description="Helical" evidence="6">
    <location>
        <begin position="402"/>
        <end position="425"/>
    </location>
</feature>
<keyword evidence="2" id="KW-1003">Cell membrane</keyword>
<feature type="transmembrane region" description="Helical" evidence="6">
    <location>
        <begin position="500"/>
        <end position="518"/>
    </location>
</feature>
<evidence type="ECO:0000256" key="5">
    <source>
        <dbReference type="ARBA" id="ARBA00023136"/>
    </source>
</evidence>
<dbReference type="Pfam" id="PF03772">
    <property type="entry name" value="Competence"/>
    <property type="match status" value="1"/>
</dbReference>
<feature type="transmembrane region" description="Helical" evidence="6">
    <location>
        <begin position="525"/>
        <end position="542"/>
    </location>
</feature>
<dbReference type="EMBL" id="MN990728">
    <property type="protein sequence ID" value="QIM10327.1"/>
    <property type="molecule type" value="Genomic_DNA"/>
</dbReference>
<proteinExistence type="predicted"/>
<dbReference type="PANTHER" id="PTHR30619">
    <property type="entry name" value="DNA INTERNALIZATION/COMPETENCE PROTEIN COMEC/REC2"/>
    <property type="match status" value="1"/>
</dbReference>
<feature type="transmembrane region" description="Helical" evidence="6">
    <location>
        <begin position="294"/>
        <end position="314"/>
    </location>
</feature>
<protein>
    <submittedName>
        <fullName evidence="8">Competence protein ComEC</fullName>
    </submittedName>
</protein>
<evidence type="ECO:0000256" key="4">
    <source>
        <dbReference type="ARBA" id="ARBA00022989"/>
    </source>
</evidence>
<organism evidence="8">
    <name type="scientific">uncultured Alphaproteobacteria bacterium</name>
    <dbReference type="NCBI Taxonomy" id="91750"/>
    <lineage>
        <taxon>Bacteria</taxon>
        <taxon>Pseudomonadati</taxon>
        <taxon>Pseudomonadota</taxon>
        <taxon>Alphaproteobacteria</taxon>
        <taxon>environmental samples</taxon>
    </lineage>
</organism>
<name>A0A6G8F244_9PROT</name>
<evidence type="ECO:0000256" key="1">
    <source>
        <dbReference type="ARBA" id="ARBA00004651"/>
    </source>
</evidence>
<reference evidence="8" key="1">
    <citation type="journal article" date="2020" name="J. ISSAAS">
        <title>Lactobacilli and other gastrointestinal microbiota of Peromyscus leucopus, reservoir host for agents of Lyme disease and other zoonoses in North America.</title>
        <authorList>
            <person name="Milovic A."/>
            <person name="Bassam K."/>
            <person name="Shao H."/>
            <person name="Chatzistamou I."/>
            <person name="Tufts D.M."/>
            <person name="Diuk-Wasser M."/>
            <person name="Barbour A.G."/>
        </authorList>
    </citation>
    <scope>NUCLEOTIDE SEQUENCE</scope>
    <source>
        <strain evidence="8">LL90</strain>
    </source>
</reference>
<dbReference type="InterPro" id="IPR052159">
    <property type="entry name" value="Competence_DNA_uptake"/>
</dbReference>
<gene>
    <name evidence="8" type="ORF">PlAlph_0810</name>
</gene>
<accession>A0A6G8F244</accession>
<keyword evidence="4 6" id="KW-1133">Transmembrane helix</keyword>
<dbReference type="PANTHER" id="PTHR30619:SF1">
    <property type="entry name" value="RECOMBINATION PROTEIN 2"/>
    <property type="match status" value="1"/>
</dbReference>
<dbReference type="NCBIfam" id="TIGR00360">
    <property type="entry name" value="ComEC_N-term"/>
    <property type="match status" value="1"/>
</dbReference>
<feature type="transmembrane region" description="Helical" evidence="6">
    <location>
        <begin position="40"/>
        <end position="56"/>
    </location>
</feature>
<feature type="transmembrane region" description="Helical" evidence="6">
    <location>
        <begin position="253"/>
        <end position="282"/>
    </location>
</feature>
<evidence type="ECO:0000313" key="8">
    <source>
        <dbReference type="EMBL" id="QIM10327.1"/>
    </source>
</evidence>
<keyword evidence="5 6" id="KW-0472">Membrane</keyword>
<evidence type="ECO:0000256" key="6">
    <source>
        <dbReference type="SAM" id="Phobius"/>
    </source>
</evidence>
<feature type="transmembrane region" description="Helical" evidence="6">
    <location>
        <begin position="62"/>
        <end position="81"/>
    </location>
</feature>
<feature type="transmembrane region" description="Helical" evidence="6">
    <location>
        <begin position="15"/>
        <end position="33"/>
    </location>
</feature>
<feature type="transmembrane region" description="Helical" evidence="6">
    <location>
        <begin position="431"/>
        <end position="451"/>
    </location>
</feature>
<feature type="transmembrane region" description="Helical" evidence="6">
    <location>
        <begin position="319"/>
        <end position="337"/>
    </location>
</feature>
<feature type="domain" description="ComEC/Rec2-related protein" evidence="7">
    <location>
        <begin position="232"/>
        <end position="521"/>
    </location>
</feature>